<dbReference type="EMBL" id="CP064788">
    <property type="protein sequence ID" value="QSG09003.1"/>
    <property type="molecule type" value="Genomic_DNA"/>
</dbReference>
<name>A0A897ND83_9EURY</name>
<dbReference type="Proteomes" id="UP000662973">
    <property type="component" value="Chromosome"/>
</dbReference>
<reference evidence="1 2" key="1">
    <citation type="submission" date="2020-11" db="EMBL/GenBank/DDBJ databases">
        <title>Carbohydrate-dependent, anaerobic sulfur respiration: A novel catabolism in halophilic archaea.</title>
        <authorList>
            <person name="Sorokin D.Y."/>
            <person name="Messina E."/>
            <person name="Smedile F."/>
            <person name="La Cono V."/>
            <person name="Hallsworth J.E."/>
            <person name="Yakimov M.M."/>
        </authorList>
    </citation>
    <scope>NUCLEOTIDE SEQUENCE [LARGE SCALE GENOMIC DNA]</scope>
    <source>
        <strain evidence="1 2">HSR12-2</strain>
    </source>
</reference>
<accession>A0A897ND83</accession>
<organism evidence="1 2">
    <name type="scientific">Halapricum desulfuricans</name>
    <dbReference type="NCBI Taxonomy" id="2841257"/>
    <lineage>
        <taxon>Archaea</taxon>
        <taxon>Methanobacteriati</taxon>
        <taxon>Methanobacteriota</taxon>
        <taxon>Stenosarchaea group</taxon>
        <taxon>Halobacteria</taxon>
        <taxon>Halobacteriales</taxon>
        <taxon>Haloarculaceae</taxon>
        <taxon>Halapricum</taxon>
    </lineage>
</organism>
<evidence type="ECO:0000313" key="1">
    <source>
        <dbReference type="EMBL" id="QSG09003.1"/>
    </source>
</evidence>
<protein>
    <submittedName>
        <fullName evidence="1">Uncharacterized protein</fullName>
    </submittedName>
</protein>
<gene>
    <name evidence="1" type="ORF">HSR122_1612</name>
</gene>
<evidence type="ECO:0000313" key="2">
    <source>
        <dbReference type="Proteomes" id="UP000662973"/>
    </source>
</evidence>
<proteinExistence type="predicted"/>
<dbReference type="AlphaFoldDB" id="A0A897ND83"/>
<sequence>MLTSSGPDVPAGRLQVCVSITRETRLRPLRSWGAVLNRGNRRSASGRSEFAAVRRSE</sequence>
<keyword evidence="2" id="KW-1185">Reference proteome</keyword>
<dbReference type="KEGG" id="hds:HSR122_1612"/>